<accession>A0ABN8C6J9</accession>
<comment type="caution">
    <text evidence="3">The sequence shown here is derived from an EMBL/GenBank/DDBJ whole genome shotgun (WGS) entry which is preliminary data.</text>
</comment>
<dbReference type="EMBL" id="CAKLBC010000905">
    <property type="protein sequence ID" value="CAH0488899.1"/>
    <property type="molecule type" value="Genomic_DNA"/>
</dbReference>
<feature type="region of interest" description="Disordered" evidence="1">
    <location>
        <begin position="341"/>
        <end position="373"/>
    </location>
</feature>
<feature type="transmembrane region" description="Helical" evidence="2">
    <location>
        <begin position="12"/>
        <end position="29"/>
    </location>
</feature>
<keyword evidence="4" id="KW-1185">Reference proteome</keyword>
<gene>
    <name evidence="3" type="ORF">PFR001_LOCUS4352</name>
</gene>
<dbReference type="Proteomes" id="UP001157938">
    <property type="component" value="Unassembled WGS sequence"/>
</dbReference>
<name>A0ABN8C6J9_9STRA</name>
<proteinExistence type="predicted"/>
<evidence type="ECO:0000256" key="2">
    <source>
        <dbReference type="SAM" id="Phobius"/>
    </source>
</evidence>
<reference evidence="3 4" key="1">
    <citation type="submission" date="2021-11" db="EMBL/GenBank/DDBJ databases">
        <authorList>
            <person name="Islam A."/>
            <person name="Islam S."/>
            <person name="Flora M.S."/>
            <person name="Rahman M."/>
            <person name="Ziaur R.M."/>
            <person name="Epstein J.H."/>
            <person name="Hassan M."/>
            <person name="Klassen M."/>
            <person name="Woodard K."/>
            <person name="Webb A."/>
            <person name="Webby R.J."/>
            <person name="El Zowalaty M.E."/>
        </authorList>
    </citation>
    <scope>NUCLEOTIDE SEQUENCE [LARGE SCALE GENOMIC DNA]</scope>
    <source>
        <strain evidence="3">Pf1</strain>
    </source>
</reference>
<evidence type="ECO:0000313" key="4">
    <source>
        <dbReference type="Proteomes" id="UP001157938"/>
    </source>
</evidence>
<keyword evidence="2" id="KW-1133">Transmembrane helix</keyword>
<organism evidence="3 4">
    <name type="scientific">Peronospora farinosa</name>
    <dbReference type="NCBI Taxonomy" id="134698"/>
    <lineage>
        <taxon>Eukaryota</taxon>
        <taxon>Sar</taxon>
        <taxon>Stramenopiles</taxon>
        <taxon>Oomycota</taxon>
        <taxon>Peronosporomycetes</taxon>
        <taxon>Peronosporales</taxon>
        <taxon>Peronosporaceae</taxon>
        <taxon>Peronospora</taxon>
    </lineage>
</organism>
<evidence type="ECO:0000256" key="1">
    <source>
        <dbReference type="SAM" id="MobiDB-lite"/>
    </source>
</evidence>
<protein>
    <submittedName>
        <fullName evidence="3">Uncharacterized protein</fullName>
    </submittedName>
</protein>
<feature type="region of interest" description="Disordered" evidence="1">
    <location>
        <begin position="33"/>
        <end position="54"/>
    </location>
</feature>
<keyword evidence="2" id="KW-0812">Transmembrane</keyword>
<sequence>MACTINKVKHLFWYMVLATVVVASQYAPANAREKRQSRLSSSITEKSYGGDEERVTPFELNFGPTLENTFETSTSGATVDKILESSLWPPSENTIEASLATGNGADKKAKKLPKSAALATGDEVEANEKILGEGASIIAAAKKCKGTENTATILENSLVLKWSDEMIVRLETNLLAGKKDVCQILTEVKEGNQESGFGFPIPLLFDKLSKHFTKRELADELVLAQDKESVKESVKETAKMLADYQMMKWKHKNNLSGKDVFRLLGLNTAGIDSPLYETFISYVVMLAGNKTSYLFKIPKSLLVLRDEFTDQQLSKLFEAAKTTPGITRAYKFSNSLQLKKMEELNKKKPKKRKRNDGGAPVPTGKGQRNDDDQ</sequence>
<evidence type="ECO:0000313" key="3">
    <source>
        <dbReference type="EMBL" id="CAH0488899.1"/>
    </source>
</evidence>
<keyword evidence="2" id="KW-0472">Membrane</keyword>